<feature type="domain" description="NADP-dependent oxidoreductase" evidence="2">
    <location>
        <begin position="16"/>
        <end position="350"/>
    </location>
</feature>
<dbReference type="PANTHER" id="PTHR43364:SF4">
    <property type="entry name" value="NAD(P)-LINKED OXIDOREDUCTASE SUPERFAMILY PROTEIN"/>
    <property type="match status" value="1"/>
</dbReference>
<sequence length="366" mass="40124">MDYVRLGGSDLLVSRVTMGTMTFGRQNTLEEGVAQLNLAFDEYGVNCIDTAEMYPVPTEAGTQGLTDLAVAQFLKTRAREEVILCTKVSGRSDRITWLRGGNATTCVSAAQIRESVDASLARLGTGYVDLLQLHWPDRYTGTMFGSPDYDPSAAKAAPPPVPFEEQLAALQELVEAGKVRHVGLSNETPYGLMRFSQLAEQFPRLYPRIVACQNSYSLLVRKDWEAGCAEVCDKVGVGLLAYSPLGGGVLSAKYSAKPSPDTRPSRFQLFPGFQDRYLGSQCEAAVTEYKDIASRHGMSATTLALAWAYHNPKVASSIIGATTLEQLEEDLKAYDTRLSSDVMDEIADVYRRYQDPTKAYKKPKAP</sequence>
<reference evidence="3 4" key="1">
    <citation type="journal article" date="2023" name="Commun. Biol.">
        <title>Genome analysis of Parmales, the sister group of diatoms, reveals the evolutionary specialization of diatoms from phago-mixotrophs to photoautotrophs.</title>
        <authorList>
            <person name="Ban H."/>
            <person name="Sato S."/>
            <person name="Yoshikawa S."/>
            <person name="Yamada K."/>
            <person name="Nakamura Y."/>
            <person name="Ichinomiya M."/>
            <person name="Sato N."/>
            <person name="Blanc-Mathieu R."/>
            <person name="Endo H."/>
            <person name="Kuwata A."/>
            <person name="Ogata H."/>
        </authorList>
    </citation>
    <scope>NUCLEOTIDE SEQUENCE [LARGE SCALE GENOMIC DNA]</scope>
</reference>
<dbReference type="CDD" id="cd19094">
    <property type="entry name" value="AKR_Tas-like"/>
    <property type="match status" value="1"/>
</dbReference>
<dbReference type="InterPro" id="IPR023210">
    <property type="entry name" value="NADP_OxRdtase_dom"/>
</dbReference>
<comment type="caution">
    <text evidence="3">The sequence shown here is derived from an EMBL/GenBank/DDBJ whole genome shotgun (WGS) entry which is preliminary data.</text>
</comment>
<name>A0ABQ6MRI7_9STRA</name>
<proteinExistence type="predicted"/>
<protein>
    <recommendedName>
        <fullName evidence="2">NADP-dependent oxidoreductase domain-containing protein</fullName>
    </recommendedName>
</protein>
<dbReference type="Gene3D" id="3.20.20.100">
    <property type="entry name" value="NADP-dependent oxidoreductase domain"/>
    <property type="match status" value="1"/>
</dbReference>
<evidence type="ECO:0000259" key="2">
    <source>
        <dbReference type="Pfam" id="PF00248"/>
    </source>
</evidence>
<dbReference type="SUPFAM" id="SSF51430">
    <property type="entry name" value="NAD(P)-linked oxidoreductase"/>
    <property type="match status" value="1"/>
</dbReference>
<keyword evidence="1" id="KW-0560">Oxidoreductase</keyword>
<dbReference type="Proteomes" id="UP001165060">
    <property type="component" value="Unassembled WGS sequence"/>
</dbReference>
<evidence type="ECO:0000313" key="3">
    <source>
        <dbReference type="EMBL" id="GMI31607.1"/>
    </source>
</evidence>
<dbReference type="InterPro" id="IPR036812">
    <property type="entry name" value="NAD(P)_OxRdtase_dom_sf"/>
</dbReference>
<evidence type="ECO:0000256" key="1">
    <source>
        <dbReference type="ARBA" id="ARBA00023002"/>
    </source>
</evidence>
<gene>
    <name evidence="3" type="ORF">TeGR_g4207</name>
</gene>
<organism evidence="3 4">
    <name type="scientific">Tetraparma gracilis</name>
    <dbReference type="NCBI Taxonomy" id="2962635"/>
    <lineage>
        <taxon>Eukaryota</taxon>
        <taxon>Sar</taxon>
        <taxon>Stramenopiles</taxon>
        <taxon>Ochrophyta</taxon>
        <taxon>Bolidophyceae</taxon>
        <taxon>Parmales</taxon>
        <taxon>Triparmaceae</taxon>
        <taxon>Tetraparma</taxon>
    </lineage>
</organism>
<dbReference type="Pfam" id="PF00248">
    <property type="entry name" value="Aldo_ket_red"/>
    <property type="match status" value="1"/>
</dbReference>
<dbReference type="EMBL" id="BRYB01001702">
    <property type="protein sequence ID" value="GMI31607.1"/>
    <property type="molecule type" value="Genomic_DNA"/>
</dbReference>
<accession>A0ABQ6MRI7</accession>
<keyword evidence="4" id="KW-1185">Reference proteome</keyword>
<dbReference type="InterPro" id="IPR050523">
    <property type="entry name" value="AKR_Detox_Biosynth"/>
</dbReference>
<evidence type="ECO:0000313" key="4">
    <source>
        <dbReference type="Proteomes" id="UP001165060"/>
    </source>
</evidence>
<dbReference type="PANTHER" id="PTHR43364">
    <property type="entry name" value="NADH-SPECIFIC METHYLGLYOXAL REDUCTASE-RELATED"/>
    <property type="match status" value="1"/>
</dbReference>